<name>A0A1V6VZC1_PENNA</name>
<gene>
    <name evidence="1" type="ORF">PENNAL_c0426G00987</name>
</gene>
<accession>A0A1V6VZC1</accession>
<reference evidence="2" key="1">
    <citation type="journal article" date="2017" name="Nat. Microbiol.">
        <title>Global analysis of biosynthetic gene clusters reveals vast potential of secondary metabolite production in Penicillium species.</title>
        <authorList>
            <person name="Nielsen J.C."/>
            <person name="Grijseels S."/>
            <person name="Prigent S."/>
            <person name="Ji B."/>
            <person name="Dainat J."/>
            <person name="Nielsen K.F."/>
            <person name="Frisvad J.C."/>
            <person name="Workman M."/>
            <person name="Nielsen J."/>
        </authorList>
    </citation>
    <scope>NUCLEOTIDE SEQUENCE [LARGE SCALE GENOMIC DNA]</scope>
    <source>
        <strain evidence="2">IBT 13039</strain>
    </source>
</reference>
<protein>
    <submittedName>
        <fullName evidence="1">Uncharacterized protein</fullName>
    </submittedName>
</protein>
<proteinExistence type="predicted"/>
<dbReference type="Proteomes" id="UP000191691">
    <property type="component" value="Unassembled WGS sequence"/>
</dbReference>
<comment type="caution">
    <text evidence="1">The sequence shown here is derived from an EMBL/GenBank/DDBJ whole genome shotgun (WGS) entry which is preliminary data.</text>
</comment>
<sequence>MIQNPSLNLEALPFMDRRPFTE</sequence>
<evidence type="ECO:0000313" key="1">
    <source>
        <dbReference type="EMBL" id="OQE55982.1"/>
    </source>
</evidence>
<evidence type="ECO:0000313" key="2">
    <source>
        <dbReference type="Proteomes" id="UP000191691"/>
    </source>
</evidence>
<keyword evidence="2" id="KW-1185">Reference proteome</keyword>
<dbReference type="EMBL" id="MOOB01000426">
    <property type="protein sequence ID" value="OQE55982.1"/>
    <property type="molecule type" value="Genomic_DNA"/>
</dbReference>
<dbReference type="AlphaFoldDB" id="A0A1V6VZC1"/>
<organism evidence="1 2">
    <name type="scientific">Penicillium nalgiovense</name>
    <dbReference type="NCBI Taxonomy" id="60175"/>
    <lineage>
        <taxon>Eukaryota</taxon>
        <taxon>Fungi</taxon>
        <taxon>Dikarya</taxon>
        <taxon>Ascomycota</taxon>
        <taxon>Pezizomycotina</taxon>
        <taxon>Eurotiomycetes</taxon>
        <taxon>Eurotiomycetidae</taxon>
        <taxon>Eurotiales</taxon>
        <taxon>Aspergillaceae</taxon>
        <taxon>Penicillium</taxon>
    </lineage>
</organism>
<feature type="non-terminal residue" evidence="1">
    <location>
        <position position="22"/>
    </location>
</feature>